<evidence type="ECO:0000256" key="3">
    <source>
        <dbReference type="ARBA" id="ARBA00011953"/>
    </source>
</evidence>
<dbReference type="Pfam" id="PF20259">
    <property type="entry name" value="tRNA_Me_trans_M"/>
    <property type="match status" value="1"/>
</dbReference>
<evidence type="ECO:0000259" key="14">
    <source>
        <dbReference type="Pfam" id="PF20258"/>
    </source>
</evidence>
<proteinExistence type="inferred from homology"/>
<dbReference type="InterPro" id="IPR004506">
    <property type="entry name" value="MnmA-like"/>
</dbReference>
<feature type="domain" description="Fe-S metabolism associated" evidence="13">
    <location>
        <begin position="120"/>
        <end position="214"/>
    </location>
</feature>
<dbReference type="SUPFAM" id="SSF82649">
    <property type="entry name" value="SufE/NifU"/>
    <property type="match status" value="1"/>
</dbReference>
<evidence type="ECO:0000256" key="1">
    <source>
        <dbReference type="ARBA" id="ARBA00003986"/>
    </source>
</evidence>
<evidence type="ECO:0000256" key="9">
    <source>
        <dbReference type="ARBA" id="ARBA00022884"/>
    </source>
</evidence>
<dbReference type="InterPro" id="IPR046884">
    <property type="entry name" value="MnmA-like_central"/>
</dbReference>
<evidence type="ECO:0000313" key="16">
    <source>
        <dbReference type="EMBL" id="EJK57851.1"/>
    </source>
</evidence>
<dbReference type="NCBIfam" id="NF001138">
    <property type="entry name" value="PRK00143.1"/>
    <property type="match status" value="1"/>
</dbReference>
<comment type="catalytic activity">
    <reaction evidence="11">
        <text>5-taurinomethyluridine(34) in tRNA + S-sulfanyl-L-cysteinyl-[protein] + AH2 + ATP = 5-taurinomethyl-2-thiouridine(34) in tRNA + L-cysteinyl-[protein] + A + AMP + diphosphate + H(+)</text>
        <dbReference type="Rhea" id="RHEA:47040"/>
        <dbReference type="Rhea" id="RHEA-COMP:10131"/>
        <dbReference type="Rhea" id="RHEA-COMP:11726"/>
        <dbReference type="Rhea" id="RHEA-COMP:11732"/>
        <dbReference type="Rhea" id="RHEA-COMP:11733"/>
        <dbReference type="ChEBI" id="CHEBI:13193"/>
        <dbReference type="ChEBI" id="CHEBI:15378"/>
        <dbReference type="ChEBI" id="CHEBI:17499"/>
        <dbReference type="ChEBI" id="CHEBI:29950"/>
        <dbReference type="ChEBI" id="CHEBI:30616"/>
        <dbReference type="ChEBI" id="CHEBI:33019"/>
        <dbReference type="ChEBI" id="CHEBI:61963"/>
        <dbReference type="ChEBI" id="CHEBI:87171"/>
        <dbReference type="ChEBI" id="CHEBI:87172"/>
        <dbReference type="ChEBI" id="CHEBI:456215"/>
        <dbReference type="EC" id="2.8.1.14"/>
    </reaction>
</comment>
<keyword evidence="10" id="KW-1015">Disulfide bond</keyword>
<reference evidence="16 17" key="1">
    <citation type="journal article" date="2012" name="Genome Biol.">
        <title>Genome and low-iron response of an oceanic diatom adapted to chronic iron limitation.</title>
        <authorList>
            <person name="Lommer M."/>
            <person name="Specht M."/>
            <person name="Roy A.S."/>
            <person name="Kraemer L."/>
            <person name="Andreson R."/>
            <person name="Gutowska M.A."/>
            <person name="Wolf J."/>
            <person name="Bergner S.V."/>
            <person name="Schilhabel M.B."/>
            <person name="Klostermeier U.C."/>
            <person name="Beiko R.G."/>
            <person name="Rosenstiel P."/>
            <person name="Hippler M."/>
            <person name="Laroche J."/>
        </authorList>
    </citation>
    <scope>NUCLEOTIDE SEQUENCE [LARGE SCALE GENOMIC DNA]</scope>
    <source>
        <strain evidence="16 17">CCMP1005</strain>
    </source>
</reference>
<dbReference type="eggNOG" id="KOG2805">
    <property type="taxonomic scope" value="Eukaryota"/>
</dbReference>
<dbReference type="Pfam" id="PF20258">
    <property type="entry name" value="tRNA_Me_trans_C"/>
    <property type="match status" value="1"/>
</dbReference>
<comment type="similarity">
    <text evidence="2">Belongs to the MnmA/TRMU family.</text>
</comment>
<dbReference type="InterPro" id="IPR046885">
    <property type="entry name" value="MnmA-like_C"/>
</dbReference>
<dbReference type="FunFam" id="2.30.30.280:FF:000001">
    <property type="entry name" value="tRNA-specific 2-thiouridylase MnmA"/>
    <property type="match status" value="1"/>
</dbReference>
<keyword evidence="17" id="KW-1185">Reference proteome</keyword>
<keyword evidence="4" id="KW-0820">tRNA-binding</keyword>
<dbReference type="OMA" id="FYAGDEC"/>
<dbReference type="OrthoDB" id="3685at2759"/>
<dbReference type="InterPro" id="IPR023382">
    <property type="entry name" value="MnmA-like_central_sf"/>
</dbReference>
<dbReference type="GO" id="GO:0005524">
    <property type="term" value="F:ATP binding"/>
    <property type="evidence" value="ECO:0007669"/>
    <property type="project" value="UniProtKB-KW"/>
</dbReference>
<keyword evidence="7" id="KW-0547">Nucleotide-binding</keyword>
<dbReference type="Gene3D" id="2.40.30.10">
    <property type="entry name" value="Translation factors"/>
    <property type="match status" value="1"/>
</dbReference>
<evidence type="ECO:0000259" key="15">
    <source>
        <dbReference type="Pfam" id="PF20259"/>
    </source>
</evidence>
<keyword evidence="8" id="KW-0067">ATP-binding</keyword>
<dbReference type="Gene3D" id="3.40.50.620">
    <property type="entry name" value="HUPs"/>
    <property type="match status" value="1"/>
</dbReference>
<comment type="caution">
    <text evidence="16">The sequence shown here is derived from an EMBL/GenBank/DDBJ whole genome shotgun (WGS) entry which is preliminary data.</text>
</comment>
<dbReference type="SUPFAM" id="SSF52402">
    <property type="entry name" value="Adenine nucleotide alpha hydrolases-like"/>
    <property type="match status" value="1"/>
</dbReference>
<dbReference type="AlphaFoldDB" id="K0SA79"/>
<feature type="region of interest" description="Disordered" evidence="12">
    <location>
        <begin position="14"/>
        <end position="51"/>
    </location>
</feature>
<organism evidence="16 17">
    <name type="scientific">Thalassiosira oceanica</name>
    <name type="common">Marine diatom</name>
    <dbReference type="NCBI Taxonomy" id="159749"/>
    <lineage>
        <taxon>Eukaryota</taxon>
        <taxon>Sar</taxon>
        <taxon>Stramenopiles</taxon>
        <taxon>Ochrophyta</taxon>
        <taxon>Bacillariophyta</taxon>
        <taxon>Coscinodiscophyceae</taxon>
        <taxon>Thalassiosirophycidae</taxon>
        <taxon>Thalassiosirales</taxon>
        <taxon>Thalassiosiraceae</taxon>
        <taxon>Thalassiosira</taxon>
    </lineage>
</organism>
<evidence type="ECO:0000259" key="13">
    <source>
        <dbReference type="Pfam" id="PF02657"/>
    </source>
</evidence>
<evidence type="ECO:0000256" key="12">
    <source>
        <dbReference type="SAM" id="MobiDB-lite"/>
    </source>
</evidence>
<dbReference type="InterPro" id="IPR003808">
    <property type="entry name" value="Fe-S_metab-assoc_dom"/>
</dbReference>
<dbReference type="GO" id="GO:0000049">
    <property type="term" value="F:tRNA binding"/>
    <property type="evidence" value="ECO:0007669"/>
    <property type="project" value="UniProtKB-KW"/>
</dbReference>
<protein>
    <recommendedName>
        <fullName evidence="3">tRNA-5-taurinomethyluridine 2-sulfurtransferase</fullName>
        <ecNumber evidence="3">2.8.1.14</ecNumber>
    </recommendedName>
</protein>
<dbReference type="Pfam" id="PF02657">
    <property type="entry name" value="SufE"/>
    <property type="match status" value="1"/>
</dbReference>
<evidence type="ECO:0000256" key="6">
    <source>
        <dbReference type="ARBA" id="ARBA00022694"/>
    </source>
</evidence>
<evidence type="ECO:0000256" key="4">
    <source>
        <dbReference type="ARBA" id="ARBA00022555"/>
    </source>
</evidence>
<keyword evidence="6" id="KW-0819">tRNA processing</keyword>
<dbReference type="Proteomes" id="UP000266841">
    <property type="component" value="Unassembled WGS sequence"/>
</dbReference>
<gene>
    <name evidence="16" type="ORF">THAOC_22066</name>
</gene>
<evidence type="ECO:0000256" key="7">
    <source>
        <dbReference type="ARBA" id="ARBA00022741"/>
    </source>
</evidence>
<name>K0SA79_THAOC</name>
<dbReference type="EC" id="2.8.1.14" evidence="3"/>
<dbReference type="Pfam" id="PF03054">
    <property type="entry name" value="tRNA_Me_trans"/>
    <property type="match status" value="1"/>
</dbReference>
<keyword evidence="5" id="KW-0808">Transferase</keyword>
<dbReference type="NCBIfam" id="TIGR00420">
    <property type="entry name" value="trmU"/>
    <property type="match status" value="1"/>
</dbReference>
<sequence>MQVATAWSLASAPGLVGGPRHRYHPSQSTHHAQHRHRYSTRVSSTGDGDEDDPIPLFVDYTQSRIPPNEPLLRSIDRVKNSLLEASNDTSAGGAINNDALLRRIVQKGISFQQANREKHRDDEYEMQRVPGCIATVLVRATLSRNIVTISGKSDALLSGGLIAIVADVLSGVDVTAHEILQLDANSLTSALGLKPILNTGRNDGVASMIRVIQDQIRSLLGDSSGNTIQPSSRDAIRNETSDKPTVAMLLSGGVDSSVALHLLLQQGYNVTAYYLRIWLEDELAHLGECPWEDDLHVCQEVCEHAGNVPLETVSLGKEYRDRVVQYTIEEAQQGRTPNPDIMCNSRVKFGCFLEYIDQSGMKFDHVASGHYARLEDEPRESSPGTTRAKRLFRAPDPVKDQSYFLCALTQKQLSKVLFPIGQYKKSEVRQLASEFNLPNRNRPDSQGLCFLGKVKFDEFLSSYLGSRPGDVVDAMNGEVIGKHNGLWYHTVGQRKGIGKVMFPLATAHGPWYVVAKDQSKDVVYVSNRYDEDDFAKARSEFEVEDVRWISNQHPAQAMSSDGKWEVVRFDMKIRHGPKIVQGSLQLKGDGSSGNVKLDLKDGGLAPGQYVVFYSQTSDEVLGAGVISEKHWASFLKEYKQMVGSEL</sequence>
<dbReference type="GO" id="GO:0061708">
    <property type="term" value="F:tRNA-5-taurinomethyluridine 2-sulfurtransferase"/>
    <property type="evidence" value="ECO:0007669"/>
    <property type="project" value="UniProtKB-EC"/>
</dbReference>
<evidence type="ECO:0000313" key="17">
    <source>
        <dbReference type="Proteomes" id="UP000266841"/>
    </source>
</evidence>
<keyword evidence="9" id="KW-0694">RNA-binding</keyword>
<dbReference type="InterPro" id="IPR014729">
    <property type="entry name" value="Rossmann-like_a/b/a_fold"/>
</dbReference>
<accession>K0SA79</accession>
<evidence type="ECO:0000256" key="2">
    <source>
        <dbReference type="ARBA" id="ARBA00006191"/>
    </source>
</evidence>
<dbReference type="PANTHER" id="PTHR43052">
    <property type="match status" value="1"/>
</dbReference>
<comment type="function">
    <text evidence="1">Catalyzes the 2-thiolation of uridine at the wobble position (U34) of mitochondrial tRNA(Lys), tRNA(Glu) and tRNA(Gln). Required for the formation of 5-taurinomethyl-2-thiouridine (tm5s2U) of mitochondrial tRNA(Lys), tRNA(Glu), and tRNA(Gln) at the wobble position. ATP is required to activate the C2 atom of the wobble base.</text>
</comment>
<dbReference type="InterPro" id="IPR051305">
    <property type="entry name" value="tRNA_2-thiouridylase_MnmA"/>
</dbReference>
<evidence type="ECO:0000256" key="10">
    <source>
        <dbReference type="ARBA" id="ARBA00023157"/>
    </source>
</evidence>
<evidence type="ECO:0000256" key="11">
    <source>
        <dbReference type="ARBA" id="ARBA00049564"/>
    </source>
</evidence>
<dbReference type="EMBL" id="AGNL01026874">
    <property type="protein sequence ID" value="EJK57851.1"/>
    <property type="molecule type" value="Genomic_DNA"/>
</dbReference>
<dbReference type="GO" id="GO:0008033">
    <property type="term" value="P:tRNA processing"/>
    <property type="evidence" value="ECO:0007669"/>
    <property type="project" value="UniProtKB-KW"/>
</dbReference>
<dbReference type="Gene3D" id="2.30.30.280">
    <property type="entry name" value="Adenine nucleotide alpha hydrolases-like domains"/>
    <property type="match status" value="1"/>
</dbReference>
<feature type="domain" description="tRNA-specific 2-thiouridylase MnmA-like C-terminal" evidence="14">
    <location>
        <begin position="539"/>
        <end position="626"/>
    </location>
</feature>
<evidence type="ECO:0000256" key="5">
    <source>
        <dbReference type="ARBA" id="ARBA00022679"/>
    </source>
</evidence>
<dbReference type="PANTHER" id="PTHR43052:SF1">
    <property type="entry name" value="TRNA-5-TAURINOMETHYLURIDINE 2-SULFURTRANSFERASE"/>
    <property type="match status" value="1"/>
</dbReference>
<dbReference type="CDD" id="cd01998">
    <property type="entry name" value="MnmA_TRMU-like"/>
    <property type="match status" value="1"/>
</dbReference>
<dbReference type="Gene3D" id="3.90.1010.10">
    <property type="match status" value="1"/>
</dbReference>
<feature type="domain" description="tRNA-specific 2-thiouridylase MnmA-like central" evidence="15">
    <location>
        <begin position="458"/>
        <end position="526"/>
    </location>
</feature>
<dbReference type="HAMAP" id="MF_00144">
    <property type="entry name" value="tRNA_thiouridyl_MnmA"/>
    <property type="match status" value="1"/>
</dbReference>
<evidence type="ECO:0000256" key="8">
    <source>
        <dbReference type="ARBA" id="ARBA00022840"/>
    </source>
</evidence>